<evidence type="ECO:0000256" key="1">
    <source>
        <dbReference type="SAM" id="MobiDB-lite"/>
    </source>
</evidence>
<name>U4LV36_PYROM</name>
<accession>U4LV36</accession>
<dbReference type="AlphaFoldDB" id="U4LV36"/>
<organism evidence="2 3">
    <name type="scientific">Pyronema omphalodes (strain CBS 100304)</name>
    <name type="common">Pyronema confluens</name>
    <dbReference type="NCBI Taxonomy" id="1076935"/>
    <lineage>
        <taxon>Eukaryota</taxon>
        <taxon>Fungi</taxon>
        <taxon>Dikarya</taxon>
        <taxon>Ascomycota</taxon>
        <taxon>Pezizomycotina</taxon>
        <taxon>Pezizomycetes</taxon>
        <taxon>Pezizales</taxon>
        <taxon>Pyronemataceae</taxon>
        <taxon>Pyronema</taxon>
    </lineage>
</organism>
<gene>
    <name evidence="2" type="ORF">PCON_03212</name>
</gene>
<sequence>MEPPTTYKSIFGPDFDAPPPLPDSRSLSPTESDTKEDLISALKNTDDQAPDYPMFPKFPTDAFSRNSPLFTSTVPDPDPEDRSLAYEEYKRALPGHEKVVLDCTTRATAFRRKLMELGRPTNCPPRDGSTPFDFFIPLYADANKVYSKLCTARDGVKWVHRQMAYLCLTGEIRDREWTQDWADELSQKLAVAESEVKRGADALKALEGHVVVWGRRMDRQWKWRCDAPNAENEGAVGLHLLKR</sequence>
<evidence type="ECO:0000313" key="2">
    <source>
        <dbReference type="EMBL" id="CCX34242.1"/>
    </source>
</evidence>
<keyword evidence="3" id="KW-1185">Reference proteome</keyword>
<feature type="region of interest" description="Disordered" evidence="1">
    <location>
        <begin position="1"/>
        <end position="54"/>
    </location>
</feature>
<proteinExistence type="predicted"/>
<dbReference type="EMBL" id="HF936442">
    <property type="protein sequence ID" value="CCX34242.1"/>
    <property type="molecule type" value="Genomic_DNA"/>
</dbReference>
<dbReference type="OrthoDB" id="5437258at2759"/>
<reference evidence="2 3" key="1">
    <citation type="journal article" date="2013" name="PLoS Genet.">
        <title>The genome and development-dependent transcriptomes of Pyronema confluens: a window into fungal evolution.</title>
        <authorList>
            <person name="Traeger S."/>
            <person name="Altegoer F."/>
            <person name="Freitag M."/>
            <person name="Gabaldon T."/>
            <person name="Kempken F."/>
            <person name="Kumar A."/>
            <person name="Marcet-Houben M."/>
            <person name="Poggeler S."/>
            <person name="Stajich J.E."/>
            <person name="Nowrousian M."/>
        </authorList>
    </citation>
    <scope>NUCLEOTIDE SEQUENCE [LARGE SCALE GENOMIC DNA]</scope>
    <source>
        <strain evidence="3">CBS 100304</strain>
        <tissue evidence="2">Vegetative mycelium</tissue>
    </source>
</reference>
<dbReference type="Proteomes" id="UP000018144">
    <property type="component" value="Unassembled WGS sequence"/>
</dbReference>
<evidence type="ECO:0000313" key="3">
    <source>
        <dbReference type="Proteomes" id="UP000018144"/>
    </source>
</evidence>
<protein>
    <submittedName>
        <fullName evidence="2">Uncharacterized protein</fullName>
    </submittedName>
</protein>